<sequence>MSDLVGKPFPEGFHFNYVPYDEADQKDHLSCKIPIQLKLTPEYFKGKKVVITSAPGAFTPTCTLSHIPGYIEKASEFASKGAQVIVITQDSAFVNSAWGKLLGQKQPIEFASDYQATFSKSIGWVVDAGEMGTLTGRYTIIVDDGKVVYAEKEAGKDVTVSGADAALAKL</sequence>
<dbReference type="PANTHER" id="PTHR10430">
    <property type="entry name" value="PEROXIREDOXIN"/>
    <property type="match status" value="1"/>
</dbReference>
<evidence type="ECO:0000256" key="1">
    <source>
        <dbReference type="ARBA" id="ARBA00010505"/>
    </source>
</evidence>
<dbReference type="PANTHER" id="PTHR10430:SF16">
    <property type="entry name" value="PEROXIREDOXIN-5, MITOCHONDRIAL"/>
    <property type="match status" value="1"/>
</dbReference>
<dbReference type="STRING" id="1206466.K0K7T9"/>
<dbReference type="InterPro" id="IPR013740">
    <property type="entry name" value="Redoxin"/>
</dbReference>
<dbReference type="EC" id="1.11.1.15" evidence="9"/>
<evidence type="ECO:0000256" key="5">
    <source>
        <dbReference type="ARBA" id="ARBA00023284"/>
    </source>
</evidence>
<dbReference type="CDD" id="cd03013">
    <property type="entry name" value="PRX5_like"/>
    <property type="match status" value="1"/>
</dbReference>
<dbReference type="SUPFAM" id="SSF52833">
    <property type="entry name" value="Thioredoxin-like"/>
    <property type="match status" value="1"/>
</dbReference>
<evidence type="ECO:0000259" key="8">
    <source>
        <dbReference type="PROSITE" id="PS51352"/>
    </source>
</evidence>
<dbReference type="InterPro" id="IPR037944">
    <property type="entry name" value="PRX5-like"/>
</dbReference>
<dbReference type="Proteomes" id="UP000009328">
    <property type="component" value="Unassembled WGS sequence"/>
</dbReference>
<reference evidence="9 10" key="1">
    <citation type="journal article" date="2012" name="Eukaryot. Cell">
        <title>Draft genome sequence of Wickerhamomyces ciferrii NRRL Y-1031 F-60-10.</title>
        <authorList>
            <person name="Schneider J."/>
            <person name="Andrea H."/>
            <person name="Blom J."/>
            <person name="Jaenicke S."/>
            <person name="Ruckert C."/>
            <person name="Schorsch C."/>
            <person name="Szczepanowski R."/>
            <person name="Farwick M."/>
            <person name="Goesmann A."/>
            <person name="Puhler A."/>
            <person name="Schaffer S."/>
            <person name="Tauch A."/>
            <person name="Kohler T."/>
            <person name="Brinkrolf K."/>
        </authorList>
    </citation>
    <scope>NUCLEOTIDE SEQUENCE [LARGE SCALE GENOMIC DNA]</scope>
    <source>
        <strain evidence="10">ATCC 14091 / BCRC 22168 / CBS 111 / JCM 3599 / NBRC 0793 / NRRL Y-1031 F-60-10</strain>
    </source>
</reference>
<feature type="active site" description="Cysteine sulfenic acid (-SOH) intermediate" evidence="6">
    <location>
        <position position="62"/>
    </location>
</feature>
<dbReference type="GO" id="GO:0005739">
    <property type="term" value="C:mitochondrion"/>
    <property type="evidence" value="ECO:0007669"/>
    <property type="project" value="TreeGrafter"/>
</dbReference>
<evidence type="ECO:0000256" key="3">
    <source>
        <dbReference type="ARBA" id="ARBA00022862"/>
    </source>
</evidence>
<proteinExistence type="inferred from homology"/>
<dbReference type="eggNOG" id="KOG0541">
    <property type="taxonomic scope" value="Eukaryota"/>
</dbReference>
<comment type="function">
    <text evidence="7">Thiol-specific peroxidase that catalyzes the reduction of hydrogen peroxide and organic hydroperoxides to water and alcohols, respectively. Plays a role in cell protection against oxidative stress by detoxifying peroxides.</text>
</comment>
<dbReference type="AlphaFoldDB" id="K0K7T9"/>
<dbReference type="GO" id="GO:0042744">
    <property type="term" value="P:hydrogen peroxide catabolic process"/>
    <property type="evidence" value="ECO:0007669"/>
    <property type="project" value="TreeGrafter"/>
</dbReference>
<evidence type="ECO:0000313" key="9">
    <source>
        <dbReference type="EMBL" id="CCH40880.1"/>
    </source>
</evidence>
<keyword evidence="5 7" id="KW-0676">Redox-active center</keyword>
<evidence type="ECO:0000256" key="4">
    <source>
        <dbReference type="ARBA" id="ARBA00023002"/>
    </source>
</evidence>
<dbReference type="InterPro" id="IPR013766">
    <property type="entry name" value="Thioredoxin_domain"/>
</dbReference>
<evidence type="ECO:0000256" key="2">
    <source>
        <dbReference type="ARBA" id="ARBA00022559"/>
    </source>
</evidence>
<evidence type="ECO:0000313" key="10">
    <source>
        <dbReference type="Proteomes" id="UP000009328"/>
    </source>
</evidence>
<dbReference type="HOGENOM" id="CLU_072440_1_1_1"/>
<comment type="similarity">
    <text evidence="1 7">Belongs to the peroxiredoxin family. Prx5 subfamily.</text>
</comment>
<gene>
    <name evidence="9" type="ORF">BN7_414</name>
</gene>
<dbReference type="Pfam" id="PF08534">
    <property type="entry name" value="Redoxin"/>
    <property type="match status" value="1"/>
</dbReference>
<dbReference type="FunCoup" id="K0K7T9">
    <property type="interactions" value="592"/>
</dbReference>
<dbReference type="InterPro" id="IPR036249">
    <property type="entry name" value="Thioredoxin-like_sf"/>
</dbReference>
<name>K0K7T9_WICCF</name>
<dbReference type="GO" id="GO:0045454">
    <property type="term" value="P:cell redox homeostasis"/>
    <property type="evidence" value="ECO:0007669"/>
    <property type="project" value="TreeGrafter"/>
</dbReference>
<dbReference type="EMBL" id="CAIF01000007">
    <property type="protein sequence ID" value="CCH40880.1"/>
    <property type="molecule type" value="Genomic_DNA"/>
</dbReference>
<dbReference type="GO" id="GO:0034599">
    <property type="term" value="P:cellular response to oxidative stress"/>
    <property type="evidence" value="ECO:0007669"/>
    <property type="project" value="InterPro"/>
</dbReference>
<dbReference type="GO" id="GO:0005777">
    <property type="term" value="C:peroxisome"/>
    <property type="evidence" value="ECO:0007669"/>
    <property type="project" value="TreeGrafter"/>
</dbReference>
<dbReference type="GO" id="GO:0008379">
    <property type="term" value="F:thioredoxin peroxidase activity"/>
    <property type="evidence" value="ECO:0007669"/>
    <property type="project" value="InterPro"/>
</dbReference>
<accession>K0K7T9</accession>
<organism evidence="9 10">
    <name type="scientific">Wickerhamomyces ciferrii (strain ATCC 14091 / BCRC 22168 / CBS 111 / JCM 3599 / NBRC 0793 / NRRL Y-1031 F-60-10)</name>
    <name type="common">Yeast</name>
    <name type="synonym">Pichia ciferrii</name>
    <dbReference type="NCBI Taxonomy" id="1206466"/>
    <lineage>
        <taxon>Eukaryota</taxon>
        <taxon>Fungi</taxon>
        <taxon>Dikarya</taxon>
        <taxon>Ascomycota</taxon>
        <taxon>Saccharomycotina</taxon>
        <taxon>Saccharomycetes</taxon>
        <taxon>Phaffomycetales</taxon>
        <taxon>Wickerhamomycetaceae</taxon>
        <taxon>Wickerhamomyces</taxon>
    </lineage>
</organism>
<evidence type="ECO:0000256" key="6">
    <source>
        <dbReference type="PIRSR" id="PIRSR637944-1"/>
    </source>
</evidence>
<protein>
    <submittedName>
        <fullName evidence="9">Peroxiredoxin-1</fullName>
        <ecNumber evidence="9">1.11.1.15</ecNumber>
    </submittedName>
</protein>
<feature type="domain" description="Thioredoxin" evidence="8">
    <location>
        <begin position="3"/>
        <end position="170"/>
    </location>
</feature>
<evidence type="ECO:0000256" key="7">
    <source>
        <dbReference type="RuleBase" id="RU366011"/>
    </source>
</evidence>
<dbReference type="InParanoid" id="K0K7T9"/>
<keyword evidence="4 7" id="KW-0560">Oxidoreductase</keyword>
<keyword evidence="3 7" id="KW-0049">Antioxidant</keyword>
<dbReference type="PROSITE" id="PS51352">
    <property type="entry name" value="THIOREDOXIN_2"/>
    <property type="match status" value="1"/>
</dbReference>
<dbReference type="Gene3D" id="3.40.30.10">
    <property type="entry name" value="Glutaredoxin"/>
    <property type="match status" value="1"/>
</dbReference>
<keyword evidence="2 7" id="KW-0575">Peroxidase</keyword>
<comment type="caution">
    <text evidence="9">The sequence shown here is derived from an EMBL/GenBank/DDBJ whole genome shotgun (WGS) entry which is preliminary data.</text>
</comment>
<keyword evidence="10" id="KW-1185">Reference proteome</keyword>